<proteinExistence type="predicted"/>
<protein>
    <recommendedName>
        <fullName evidence="1">Prenylated flavin chaperone LpdD-like domain-containing protein</fullName>
    </recommendedName>
</protein>
<accession>X1MNT9</accession>
<name>X1MNT9_9ZZZZ</name>
<organism evidence="2">
    <name type="scientific">marine sediment metagenome</name>
    <dbReference type="NCBI Taxonomy" id="412755"/>
    <lineage>
        <taxon>unclassified sequences</taxon>
        <taxon>metagenomes</taxon>
        <taxon>ecological metagenomes</taxon>
    </lineage>
</organism>
<dbReference type="EMBL" id="BARV01032240">
    <property type="protein sequence ID" value="GAI32963.1"/>
    <property type="molecule type" value="Genomic_DNA"/>
</dbReference>
<dbReference type="InterPro" id="IPR048844">
    <property type="entry name" value="LpdD_chaperone-like"/>
</dbReference>
<gene>
    <name evidence="2" type="ORF">S06H3_50875</name>
</gene>
<reference evidence="2" key="1">
    <citation type="journal article" date="2014" name="Front. Microbiol.">
        <title>High frequency of phylogenetically diverse reductive dehalogenase-homologous genes in deep subseafloor sedimentary metagenomes.</title>
        <authorList>
            <person name="Kawai M."/>
            <person name="Futagami T."/>
            <person name="Toyoda A."/>
            <person name="Takaki Y."/>
            <person name="Nishi S."/>
            <person name="Hori S."/>
            <person name="Arai W."/>
            <person name="Tsubouchi T."/>
            <person name="Morono Y."/>
            <person name="Uchiyama I."/>
            <person name="Ito T."/>
            <person name="Fujiyama A."/>
            <person name="Inagaki F."/>
            <person name="Takami H."/>
        </authorList>
    </citation>
    <scope>NUCLEOTIDE SEQUENCE</scope>
    <source>
        <strain evidence="2">Expedition CK06-06</strain>
    </source>
</reference>
<dbReference type="AlphaFoldDB" id="X1MNT9"/>
<evidence type="ECO:0000313" key="2">
    <source>
        <dbReference type="EMBL" id="GAI32963.1"/>
    </source>
</evidence>
<evidence type="ECO:0000259" key="1">
    <source>
        <dbReference type="Pfam" id="PF21758"/>
    </source>
</evidence>
<dbReference type="Pfam" id="PF21758">
    <property type="entry name" value="PAC_bac"/>
    <property type="match status" value="1"/>
</dbReference>
<comment type="caution">
    <text evidence="2">The sequence shown here is derived from an EMBL/GenBank/DDBJ whole genome shotgun (WGS) entry which is preliminary data.</text>
</comment>
<feature type="domain" description="Prenylated flavin chaperone LpdD-like" evidence="1">
    <location>
        <begin position="11"/>
        <end position="115"/>
    </location>
</feature>
<sequence>MDDYKLSAGVGRTKINLSARYMGDDLVVLIHNEQAHIGAVAIADYDHDTDRVSISVVTRLGHKDDAVAQKAAYRIGKHMKKPVCVIAGIHLDKVTEEEIKQIVGNSDKLVIRFLQEPCKTQRDTRLTKVDNGAH</sequence>